<dbReference type="Proteomes" id="UP000623687">
    <property type="component" value="Unassembled WGS sequence"/>
</dbReference>
<feature type="region of interest" description="Disordered" evidence="5">
    <location>
        <begin position="853"/>
        <end position="907"/>
    </location>
</feature>
<evidence type="ECO:0000256" key="4">
    <source>
        <dbReference type="PROSITE-ProRule" id="PRU10141"/>
    </source>
</evidence>
<keyword evidence="1" id="KW-0808">Transferase</keyword>
<keyword evidence="1" id="KW-0418">Kinase</keyword>
<evidence type="ECO:0000256" key="3">
    <source>
        <dbReference type="ARBA" id="ARBA00022840"/>
    </source>
</evidence>
<dbReference type="VEuPathDB" id="FungiDB:PC9H_011827"/>
<dbReference type="PROSITE" id="PS00108">
    <property type="entry name" value="PROTEIN_KINASE_ST"/>
    <property type="match status" value="1"/>
</dbReference>
<accession>A0A8H6ZM71</accession>
<dbReference type="PANTHER" id="PTHR44329">
    <property type="entry name" value="SERINE/THREONINE-PROTEIN KINASE TNNI3K-RELATED"/>
    <property type="match status" value="1"/>
</dbReference>
<keyword evidence="8" id="KW-1185">Reference proteome</keyword>
<dbReference type="PROSITE" id="PS00107">
    <property type="entry name" value="PROTEIN_KINASE_ATP"/>
    <property type="match status" value="1"/>
</dbReference>
<keyword evidence="1" id="KW-0723">Serine/threonine-protein kinase</keyword>
<feature type="compositionally biased region" description="Pro residues" evidence="5">
    <location>
        <begin position="1120"/>
        <end position="1130"/>
    </location>
</feature>
<dbReference type="Gene3D" id="1.10.510.10">
    <property type="entry name" value="Transferase(Phosphotransferase) domain 1"/>
    <property type="match status" value="1"/>
</dbReference>
<feature type="region of interest" description="Disordered" evidence="5">
    <location>
        <begin position="1443"/>
        <end position="1462"/>
    </location>
</feature>
<evidence type="ECO:0000259" key="6">
    <source>
        <dbReference type="PROSITE" id="PS50011"/>
    </source>
</evidence>
<dbReference type="GO" id="GO:0005524">
    <property type="term" value="F:ATP binding"/>
    <property type="evidence" value="ECO:0007669"/>
    <property type="project" value="UniProtKB-UniRule"/>
</dbReference>
<comment type="caution">
    <text evidence="7">The sequence shown here is derived from an EMBL/GenBank/DDBJ whole genome shotgun (WGS) entry which is preliminary data.</text>
</comment>
<feature type="compositionally biased region" description="Low complexity" evidence="5">
    <location>
        <begin position="1"/>
        <end position="30"/>
    </location>
</feature>
<dbReference type="InterPro" id="IPR011009">
    <property type="entry name" value="Kinase-like_dom_sf"/>
</dbReference>
<feature type="compositionally biased region" description="Gly residues" evidence="5">
    <location>
        <begin position="896"/>
        <end position="905"/>
    </location>
</feature>
<feature type="region of interest" description="Disordered" evidence="5">
    <location>
        <begin position="508"/>
        <end position="531"/>
    </location>
</feature>
<sequence>MLPPSSSSSQAARKSDSQQHSPPSTAMSSPLSPPSSIPRKSSPLNPRSLHSDSSTSSISSPVIHSAERLSPFSGNSRPSQPHSPAETPYNQLRTRPRGQSTSNLEMSTAYLGGGVRRPSDNFGDDRSLFRGDAVGTHEGEMDTGIGQRLLRSNAFPTSSANIRGRSVSLTPQQEYAPLPDETSSGDGRIALDPPHEITPPVSSSVSVPVISSRTQSKGGSTPSILSVSSGRAAKPATSFVHAGVTGEFCANIALRARVVHSPCIAPETTVESFEVVRSVGGGKGNINVPWAEARVSRPWQANRGAQKKKEAIPEEQEEGWVATRDQVAKAAQSVLSTAGDITHELLEFTLEVGDFIPVPGLQTAVKTLLKIWDVLQMVDVSFPPCLPLRCSVLPMLLAMSNDVVLGKAPPLVNFLFGLSLPWILSKSAFVEVLKLVEKIADMSFLKGYLKRDDISRQIKGCHGKLDKALDMFDRSVALRALKYNVEAQKQSEDMHRLLEQVLSGDIPLPVRRSPGTDSPTIFVPSPTGSPTPMPGYTPLPGAEPDALTVLQDVRRQQRGVGFAYDMADLRSLMTMALKAGSDAEMIQVLQVGRENMPEAIKALQRELEREVERERDSLPPDMAPSVSGLSDGGLGGAGGGLGLSLADADAKAKTKVARRVSITQVPVHPLPMRMDVDAGGDVILDDIIEGPPGEHGSGGAPVDPRLTRSRTVVSIENDLAADEVPAKDTLDREFMESGIDALRRMSKGVETSLPSWTITQFEVDTEERIGVGYYSSVFRGNWRKRAVAIKILHEGTSRSLFVREVEIWKKLNHPNVLKLFGASSPSAPPYFFVSAYAKNGSLVDFLRRVATREKERQEGATPGHGPSGLSRAGDVGDGRRSVSPGRQSPSRRARGSPGGGPGIGGWRMLSLGPYTSGSSSGVDSKETELLRFMHEIAKGMEYLHRNGVVHGDLKGANVLMNDKIHCVITDFGQSEMKSEAFRMSGGKKPRTLRWQAPEMMQGASQLSPEMDVYSFAITCIEILNMGRLPWPLMNDETVTFYVLKENGRPPIPPSRYVTPALEDLLHEAWHHDPTKRPPFSKLVPDLKQIRKAFGNGGEEAISPAMSDHLELEPKQRPSPDMHPIPLPYASPPRTQFLDALGLSPASSEAGSSFRTARDISSSPQSSIPYHFDRSEEALVSRPMAMPEPTLYNTVSSTRTLSRDSSDFEGVSPSTTSDENIDVWHYSGYDTPPPIDERLKQMRNERRYRMLLTHDFHPSLTLPLWTPSPVALGAVGYLRKPQGSFVTLFNAVNPFKTAGIDMASLKGYGDFSTGKQRQDKRNFAQRKLDTVKSFFSSNSIPSRKYSFPLRAGHRSAYLCSETTQYRYFEDLDTPKKWFKANVETILRVYGAQHDIQKEDLYLVIGTLSTPNYGLFVCHSHPNGQAHFNVYGAQRVRQPWGAFTTDTELPQDSGPSYHESDEDRLEPQCASKVSIVGEGPWDTLIIAKLRFKPDASEPTSL</sequence>
<dbReference type="GeneID" id="59381645"/>
<reference evidence="7" key="1">
    <citation type="submission" date="2019-07" db="EMBL/GenBank/DDBJ databases">
        <authorList>
            <person name="Palmer J.M."/>
        </authorList>
    </citation>
    <scope>NUCLEOTIDE SEQUENCE</scope>
    <source>
        <strain evidence="7">PC9</strain>
    </source>
</reference>
<dbReference type="PROSITE" id="PS50011">
    <property type="entry name" value="PROTEIN_KINASE_DOM"/>
    <property type="match status" value="1"/>
</dbReference>
<feature type="region of interest" description="Disordered" evidence="5">
    <location>
        <begin position="1111"/>
        <end position="1171"/>
    </location>
</feature>
<feature type="compositionally biased region" description="Polar residues" evidence="5">
    <location>
        <begin position="154"/>
        <end position="173"/>
    </location>
</feature>
<dbReference type="InterPro" id="IPR051681">
    <property type="entry name" value="Ser/Thr_Kinases-Pseudokinases"/>
</dbReference>
<organism evidence="7 8">
    <name type="scientific">Pleurotus ostreatus</name>
    <name type="common">Oyster mushroom</name>
    <name type="synonym">White-rot fungus</name>
    <dbReference type="NCBI Taxonomy" id="5322"/>
    <lineage>
        <taxon>Eukaryota</taxon>
        <taxon>Fungi</taxon>
        <taxon>Dikarya</taxon>
        <taxon>Basidiomycota</taxon>
        <taxon>Agaricomycotina</taxon>
        <taxon>Agaricomycetes</taxon>
        <taxon>Agaricomycetidae</taxon>
        <taxon>Agaricales</taxon>
        <taxon>Pleurotineae</taxon>
        <taxon>Pleurotaceae</taxon>
        <taxon>Pleurotus</taxon>
    </lineage>
</organism>
<feature type="compositionally biased region" description="Basic and acidic residues" evidence="5">
    <location>
        <begin position="117"/>
        <end position="140"/>
    </location>
</feature>
<feature type="domain" description="Protein kinase" evidence="6">
    <location>
        <begin position="763"/>
        <end position="1093"/>
    </location>
</feature>
<dbReference type="Pfam" id="PF07714">
    <property type="entry name" value="PK_Tyr_Ser-Thr"/>
    <property type="match status" value="1"/>
</dbReference>
<keyword evidence="3 4" id="KW-0067">ATP-binding</keyword>
<feature type="compositionally biased region" description="Polar residues" evidence="5">
    <location>
        <begin position="1144"/>
        <end position="1167"/>
    </location>
</feature>
<dbReference type="SMART" id="SM00220">
    <property type="entry name" value="S_TKc"/>
    <property type="match status" value="1"/>
</dbReference>
<gene>
    <name evidence="7" type="ORF">PC9H_011827</name>
</gene>
<dbReference type="RefSeq" id="XP_036627163.1">
    <property type="nucleotide sequence ID" value="XM_036781308.1"/>
</dbReference>
<dbReference type="InterPro" id="IPR017441">
    <property type="entry name" value="Protein_kinase_ATP_BS"/>
</dbReference>
<feature type="region of interest" description="Disordered" evidence="5">
    <location>
        <begin position="1"/>
        <end position="226"/>
    </location>
</feature>
<keyword evidence="2 4" id="KW-0547">Nucleotide-binding</keyword>
<protein>
    <recommendedName>
        <fullName evidence="6">Protein kinase domain-containing protein</fullName>
    </recommendedName>
</protein>
<feature type="binding site" evidence="4">
    <location>
        <position position="790"/>
    </location>
    <ligand>
        <name>ATP</name>
        <dbReference type="ChEBI" id="CHEBI:30616"/>
    </ligand>
</feature>
<feature type="compositionally biased region" description="Low complexity" evidence="5">
    <location>
        <begin position="51"/>
        <end position="64"/>
    </location>
</feature>
<dbReference type="InterPro" id="IPR008271">
    <property type="entry name" value="Ser/Thr_kinase_AS"/>
</dbReference>
<dbReference type="InterPro" id="IPR059179">
    <property type="entry name" value="MLKL-like_MCAfunc"/>
</dbReference>
<dbReference type="InterPro" id="IPR001245">
    <property type="entry name" value="Ser-Thr/Tyr_kinase_cat_dom"/>
</dbReference>
<name>A0A8H6ZM71_PLEOS</name>
<evidence type="ECO:0000256" key="1">
    <source>
        <dbReference type="ARBA" id="ARBA00022527"/>
    </source>
</evidence>
<dbReference type="CDD" id="cd21037">
    <property type="entry name" value="MLKL_NTD"/>
    <property type="match status" value="1"/>
</dbReference>
<evidence type="ECO:0000313" key="8">
    <source>
        <dbReference type="Proteomes" id="UP000623687"/>
    </source>
</evidence>
<evidence type="ECO:0000256" key="2">
    <source>
        <dbReference type="ARBA" id="ARBA00022741"/>
    </source>
</evidence>
<evidence type="ECO:0000256" key="5">
    <source>
        <dbReference type="SAM" id="MobiDB-lite"/>
    </source>
</evidence>
<dbReference type="EMBL" id="JACETU010000009">
    <property type="protein sequence ID" value="KAF7421305.1"/>
    <property type="molecule type" value="Genomic_DNA"/>
</dbReference>
<evidence type="ECO:0000313" key="7">
    <source>
        <dbReference type="EMBL" id="KAF7421305.1"/>
    </source>
</evidence>
<dbReference type="GO" id="GO:0004674">
    <property type="term" value="F:protein serine/threonine kinase activity"/>
    <property type="evidence" value="ECO:0007669"/>
    <property type="project" value="UniProtKB-KW"/>
</dbReference>
<feature type="compositionally biased region" description="Polar residues" evidence="5">
    <location>
        <begin position="213"/>
        <end position="226"/>
    </location>
</feature>
<feature type="compositionally biased region" description="Polar residues" evidence="5">
    <location>
        <begin position="1443"/>
        <end position="1452"/>
    </location>
</feature>
<feature type="compositionally biased region" description="Low complexity" evidence="5">
    <location>
        <begin position="199"/>
        <end position="212"/>
    </location>
</feature>
<dbReference type="SUPFAM" id="SSF56112">
    <property type="entry name" value="Protein kinase-like (PK-like)"/>
    <property type="match status" value="1"/>
</dbReference>
<feature type="compositionally biased region" description="Polar residues" evidence="5">
    <location>
        <begin position="72"/>
        <end position="106"/>
    </location>
</feature>
<dbReference type="InterPro" id="IPR000719">
    <property type="entry name" value="Prot_kinase_dom"/>
</dbReference>
<proteinExistence type="predicted"/>
<dbReference type="Gene3D" id="3.30.200.20">
    <property type="entry name" value="Phosphorylase Kinase, domain 1"/>
    <property type="match status" value="1"/>
</dbReference>
<dbReference type="OrthoDB" id="1668230at2759"/>